<accession>A0A1G7NB75</accession>
<name>A0A1G7NB75_9RHOB</name>
<dbReference type="EMBL" id="FNAV01000064">
    <property type="protein sequence ID" value="SDF71318.1"/>
    <property type="molecule type" value="Genomic_DNA"/>
</dbReference>
<feature type="non-terminal residue" evidence="1">
    <location>
        <position position="1"/>
    </location>
</feature>
<sequence>WEKGNLGVQPICATEPPETARLLQHWRHYQFEGIRPFFCQIEAVETAIWLTEVAPKMGPRVAKFWAHIKGANEQANPEL</sequence>
<reference evidence="2" key="1">
    <citation type="submission" date="2016-10" db="EMBL/GenBank/DDBJ databases">
        <authorList>
            <person name="Varghese N."/>
            <person name="Submissions S."/>
        </authorList>
    </citation>
    <scope>NUCLEOTIDE SEQUENCE [LARGE SCALE GENOMIC DNA]</scope>
    <source>
        <strain evidence="2">DSM 10146</strain>
    </source>
</reference>
<protein>
    <submittedName>
        <fullName evidence="1">Type III restriction enzyme</fullName>
    </submittedName>
</protein>
<dbReference type="Proteomes" id="UP000198994">
    <property type="component" value="Unassembled WGS sequence"/>
</dbReference>
<proteinExistence type="predicted"/>
<gene>
    <name evidence="1" type="ORF">SAMN04488105_1641</name>
</gene>
<evidence type="ECO:0000313" key="1">
    <source>
        <dbReference type="EMBL" id="SDF71318.1"/>
    </source>
</evidence>
<dbReference type="AlphaFoldDB" id="A0A1G7NB75"/>
<keyword evidence="2" id="KW-1185">Reference proteome</keyword>
<evidence type="ECO:0000313" key="2">
    <source>
        <dbReference type="Proteomes" id="UP000198994"/>
    </source>
</evidence>
<organism evidence="1 2">
    <name type="scientific">Salipiger thiooxidans</name>
    <dbReference type="NCBI Taxonomy" id="282683"/>
    <lineage>
        <taxon>Bacteria</taxon>
        <taxon>Pseudomonadati</taxon>
        <taxon>Pseudomonadota</taxon>
        <taxon>Alphaproteobacteria</taxon>
        <taxon>Rhodobacterales</taxon>
        <taxon>Roseobacteraceae</taxon>
        <taxon>Salipiger</taxon>
    </lineage>
</organism>